<keyword evidence="1" id="KW-0413">Isomerase</keyword>
<evidence type="ECO:0000313" key="1">
    <source>
        <dbReference type="EMBL" id="OCA81325.1"/>
    </source>
</evidence>
<dbReference type="AlphaFoldDB" id="A0A1B9ABX2"/>
<dbReference type="InterPro" id="IPR004220">
    <property type="entry name" value="5-COMe_2-OHmuconate_Isoase"/>
</dbReference>
<organism evidence="1 2">
    <name type="scientific">Pseudobacillus wudalianchiensis</name>
    <dbReference type="NCBI Taxonomy" id="1743143"/>
    <lineage>
        <taxon>Bacteria</taxon>
        <taxon>Bacillati</taxon>
        <taxon>Bacillota</taxon>
        <taxon>Bacilli</taxon>
        <taxon>Bacillales</taxon>
        <taxon>Bacillaceae</taxon>
        <taxon>Pseudobacillus</taxon>
    </lineage>
</organism>
<sequence length="133" mass="14899">MPHFIIEYTDNIKAEADIPALLKKINQTLISYGDVFPIGGIRSRAIELQDYFIADGTEDDAFVHAALKIGAGRSEEVKKAVCDELFAVIKKHFADLFAKRYLALSMELIEFSEAGTYKQNNIHARYKKTASGK</sequence>
<dbReference type="PANTHER" id="PTHR37950:SF1">
    <property type="entry name" value="4-HYDROXYPHENYLACETATE CATABOLISM PROTEIN"/>
    <property type="match status" value="1"/>
</dbReference>
<dbReference type="EMBL" id="MAYT01000031">
    <property type="protein sequence ID" value="OCA81325.1"/>
    <property type="molecule type" value="Genomic_DNA"/>
</dbReference>
<dbReference type="SUPFAM" id="SSF55331">
    <property type="entry name" value="Tautomerase/MIF"/>
    <property type="match status" value="1"/>
</dbReference>
<accession>A0A1B9ABX2</accession>
<comment type="caution">
    <text evidence="1">The sequence shown here is derived from an EMBL/GenBank/DDBJ whole genome shotgun (WGS) entry which is preliminary data.</text>
</comment>
<dbReference type="InterPro" id="IPR014347">
    <property type="entry name" value="Tautomerase/MIF_sf"/>
</dbReference>
<dbReference type="Gene3D" id="3.30.429.10">
    <property type="entry name" value="Macrophage Migration Inhibitory Factor"/>
    <property type="match status" value="1"/>
</dbReference>
<dbReference type="RefSeq" id="WP_065412153.1">
    <property type="nucleotide sequence ID" value="NZ_MAYT01000031.1"/>
</dbReference>
<reference evidence="2" key="1">
    <citation type="submission" date="2016-05" db="EMBL/GenBank/DDBJ databases">
        <authorList>
            <person name="Liu B."/>
            <person name="Wang J."/>
            <person name="Zhu Y."/>
            <person name="Liu G."/>
            <person name="Chen Q."/>
            <person name="Chen Z."/>
            <person name="Lan J."/>
            <person name="Che J."/>
            <person name="Ge C."/>
            <person name="Shi H."/>
            <person name="Pan Z."/>
            <person name="Liu X."/>
        </authorList>
    </citation>
    <scope>NUCLEOTIDE SEQUENCE [LARGE SCALE GENOMIC DNA]</scope>
    <source>
        <strain evidence="2">FJAT-27215</strain>
    </source>
</reference>
<keyword evidence="2" id="KW-1185">Reference proteome</keyword>
<gene>
    <name evidence="1" type="ORF">A8F95_16335</name>
</gene>
<evidence type="ECO:0000313" key="2">
    <source>
        <dbReference type="Proteomes" id="UP000092578"/>
    </source>
</evidence>
<dbReference type="Pfam" id="PF02962">
    <property type="entry name" value="CHMI"/>
    <property type="match status" value="1"/>
</dbReference>
<dbReference type="Proteomes" id="UP000092578">
    <property type="component" value="Unassembled WGS sequence"/>
</dbReference>
<proteinExistence type="predicted"/>
<dbReference type="PANTHER" id="PTHR37950">
    <property type="entry name" value="4-HYDROXYPHENYLACETATE CATABOLISM PROTEIN"/>
    <property type="match status" value="1"/>
</dbReference>
<dbReference type="CDD" id="cd00580">
    <property type="entry name" value="CHMI"/>
    <property type="match status" value="1"/>
</dbReference>
<dbReference type="GO" id="GO:0008704">
    <property type="term" value="F:5-carboxymethyl-2-hydroxymuconate delta-isomerase activity"/>
    <property type="evidence" value="ECO:0007669"/>
    <property type="project" value="InterPro"/>
</dbReference>
<protein>
    <submittedName>
        <fullName evidence="1">5-carboxymethyl-2-hydroxymuconate isomerase</fullName>
    </submittedName>
</protein>
<name>A0A1B9ABX2_9BACI</name>